<reference evidence="1" key="1">
    <citation type="submission" date="2023-07" db="EMBL/GenBank/DDBJ databases">
        <authorList>
            <consortium name="AG Swart"/>
            <person name="Singh M."/>
            <person name="Singh A."/>
            <person name="Seah K."/>
            <person name="Emmerich C."/>
        </authorList>
    </citation>
    <scope>NUCLEOTIDE SEQUENCE</scope>
    <source>
        <strain evidence="1">DP1</strain>
    </source>
</reference>
<proteinExistence type="predicted"/>
<keyword evidence="2" id="KW-1185">Reference proteome</keyword>
<dbReference type="AlphaFoldDB" id="A0AAD1UD82"/>
<evidence type="ECO:0000313" key="2">
    <source>
        <dbReference type="Proteomes" id="UP001295684"/>
    </source>
</evidence>
<protein>
    <submittedName>
        <fullName evidence="1">Uncharacterized protein</fullName>
    </submittedName>
</protein>
<comment type="caution">
    <text evidence="1">The sequence shown here is derived from an EMBL/GenBank/DDBJ whole genome shotgun (WGS) entry which is preliminary data.</text>
</comment>
<dbReference type="Proteomes" id="UP001295684">
    <property type="component" value="Unassembled WGS sequence"/>
</dbReference>
<sequence>MKYKLATRNKVCEKQVQNLQEHKSLKCHYQLDCIKILIKLLGFPENFGRNRKDSLSPKNVYNLVARIPNQNETVSRNLKKMMKNSKKANQYQSNALTQNQSAISIEENDIKAEVDTVPKPELPSNLRLLEQNSECKGKRAIQEITRFLQGSSVSNEGPKVDFQNIHSITPIYQSWSPIQPLPPYLRSLLCSSQIGHRLKYPYPQRKPNFEQLTTENIISRKSMSVKRLQPVRRVEAVRRIKKKKLRRNGNKVGFWVDFLVQGMEFGRRFRVLMWYLGRLLIDLDISKLSSAKKNLFWQTKKPSYCFKGEPKFFVMLWRSSKGMRVNSLFGQFSEPD</sequence>
<accession>A0AAD1UD82</accession>
<organism evidence="1 2">
    <name type="scientific">Euplotes crassus</name>
    <dbReference type="NCBI Taxonomy" id="5936"/>
    <lineage>
        <taxon>Eukaryota</taxon>
        <taxon>Sar</taxon>
        <taxon>Alveolata</taxon>
        <taxon>Ciliophora</taxon>
        <taxon>Intramacronucleata</taxon>
        <taxon>Spirotrichea</taxon>
        <taxon>Hypotrichia</taxon>
        <taxon>Euplotida</taxon>
        <taxon>Euplotidae</taxon>
        <taxon>Moneuplotes</taxon>
    </lineage>
</organism>
<name>A0AAD1UD82_EUPCR</name>
<dbReference type="EMBL" id="CAMPGE010007744">
    <property type="protein sequence ID" value="CAI2366659.1"/>
    <property type="molecule type" value="Genomic_DNA"/>
</dbReference>
<gene>
    <name evidence="1" type="ORF">ECRASSUSDP1_LOCUS7932</name>
</gene>
<evidence type="ECO:0000313" key="1">
    <source>
        <dbReference type="EMBL" id="CAI2366659.1"/>
    </source>
</evidence>